<reference evidence="3" key="1">
    <citation type="submission" date="2025-08" db="UniProtKB">
        <authorList>
            <consortium name="RefSeq"/>
        </authorList>
    </citation>
    <scope>IDENTIFICATION</scope>
    <source>
        <strain evidence="3">11010-0011.00</strain>
        <tissue evidence="3">Whole body</tissue>
    </source>
</reference>
<feature type="region of interest" description="Disordered" evidence="1">
    <location>
        <begin position="431"/>
        <end position="465"/>
    </location>
</feature>
<proteinExistence type="predicted"/>
<accession>A0A6J2TEU1</accession>
<feature type="region of interest" description="Disordered" evidence="1">
    <location>
        <begin position="257"/>
        <end position="291"/>
    </location>
</feature>
<feature type="region of interest" description="Disordered" evidence="1">
    <location>
        <begin position="727"/>
        <end position="749"/>
    </location>
</feature>
<evidence type="ECO:0000256" key="1">
    <source>
        <dbReference type="SAM" id="MobiDB-lite"/>
    </source>
</evidence>
<dbReference type="Proteomes" id="UP000504634">
    <property type="component" value="Unplaced"/>
</dbReference>
<feature type="region of interest" description="Disordered" evidence="1">
    <location>
        <begin position="538"/>
        <end position="569"/>
    </location>
</feature>
<feature type="region of interest" description="Disordered" evidence="1">
    <location>
        <begin position="628"/>
        <end position="667"/>
    </location>
</feature>
<protein>
    <submittedName>
        <fullName evidence="3">Flocculation protein FLO11 isoform X1</fullName>
    </submittedName>
</protein>
<feature type="compositionally biased region" description="Polar residues" evidence="1">
    <location>
        <begin position="262"/>
        <end position="291"/>
    </location>
</feature>
<evidence type="ECO:0000313" key="2">
    <source>
        <dbReference type="Proteomes" id="UP000504634"/>
    </source>
</evidence>
<name>A0A6J2TEU1_DROLE</name>
<keyword evidence="2" id="KW-1185">Reference proteome</keyword>
<dbReference type="AlphaFoldDB" id="A0A6J2TEU1"/>
<dbReference type="OrthoDB" id="7985911at2759"/>
<dbReference type="RefSeq" id="XP_030375281.1">
    <property type="nucleotide sequence ID" value="XM_030519421.1"/>
</dbReference>
<organism evidence="2 3">
    <name type="scientific">Drosophila lebanonensis</name>
    <name type="common">Fruit fly</name>
    <name type="synonym">Scaptodrosophila lebanonensis</name>
    <dbReference type="NCBI Taxonomy" id="7225"/>
    <lineage>
        <taxon>Eukaryota</taxon>
        <taxon>Metazoa</taxon>
        <taxon>Ecdysozoa</taxon>
        <taxon>Arthropoda</taxon>
        <taxon>Hexapoda</taxon>
        <taxon>Insecta</taxon>
        <taxon>Pterygota</taxon>
        <taxon>Neoptera</taxon>
        <taxon>Endopterygota</taxon>
        <taxon>Diptera</taxon>
        <taxon>Brachycera</taxon>
        <taxon>Muscomorpha</taxon>
        <taxon>Ephydroidea</taxon>
        <taxon>Drosophilidae</taxon>
        <taxon>Scaptodrosophila</taxon>
    </lineage>
</organism>
<sequence length="868" mass="96292">MNHNEICMFMDVKLDTQDKRATALRTWTRCQVKIEAIKCVPCFLRLSFQSAGDASELLSVSVNVPGVSISLATSRTKQHSYGLFWTQNRRDCFIYFALETETSCRRHMKWMKKSIKNLELYRQVFLEQRRLSRGPSAQNALGPLPTLPDVYGLDANSFSARISRVSQIYEEIFDGSRISRASIASGIYEEMKPSTELEVPPTVPPLPVHRKRINTFECSPQNGRIDELPRCSTNPESDLAKKKKYKNMLENIFGTSRGKRTASISEPVQQPHNSPVIYENTTPTRGNSGTPTSIVKFQRNSFSSPDLSKLNFLDTCGEAHIADMLKMESEESSGELNVSLDESVIEPVSRDLLLAKITKQLSKGNSLESLNVSEQLPHNFNFSACNTSKINLIGANGAVPNNTLLQKNKILVDDVSGYCVMAPIVKKNTAQIEKQPTTSTSSSTSGYSTGSYSSSSSSCNNEDQQCKTLTQAQIPLPPPPPPPMVSNESGIYEPMHVSSLNSTATPNSGFVDHLYENLLTVKAEQELELPLGYGLSTSTPTESPLVPVLPQKGTPKNQTAPTKQEEDYYQTPRRSIISVDDKIPSYYPNSCDTLKSKRRSPNTDNGSGLRHLVSAKLRRERKENLYISSPQQIIEQRQKRSPTLSTASSSAASSASKTKMQTKKTAAHKISEGVYAVTHGASNGKWHSSNSYNNNDVNNLGADVQQKMEEELLQLAMLQNIDFKFDDNKSSDPKAQPAKSIPIQESPVHQTSIVPTKLEEEYEHCYQAAESATRLLQRYATLAKFGNSPTKSPQHQLQVNQSANIKAQAVEASDVAMTKSIATPSELQPTSGSMKKFASLPRFKKIDFSPLRMRLNNVLQRNQQTQQP</sequence>
<evidence type="ECO:0000313" key="3">
    <source>
        <dbReference type="RefSeq" id="XP_030375281.1"/>
    </source>
</evidence>
<feature type="compositionally biased region" description="Low complexity" evidence="1">
    <location>
        <begin position="437"/>
        <end position="458"/>
    </location>
</feature>
<gene>
    <name evidence="3" type="primary">LOC115624646</name>
</gene>
<feature type="compositionally biased region" description="Low complexity" evidence="1">
    <location>
        <begin position="641"/>
        <end position="659"/>
    </location>
</feature>
<feature type="region of interest" description="Disordered" evidence="1">
    <location>
        <begin position="588"/>
        <end position="614"/>
    </location>
</feature>
<dbReference type="GeneID" id="115624646"/>